<name>A0A520S0W4_9GAMM</name>
<evidence type="ECO:0000256" key="3">
    <source>
        <dbReference type="ARBA" id="ARBA00012572"/>
    </source>
</evidence>
<dbReference type="AlphaFoldDB" id="A0A520S0W4"/>
<keyword evidence="7 9" id="KW-0057">Aromatic amino acid biosynthesis</keyword>
<evidence type="ECO:0000256" key="8">
    <source>
        <dbReference type="ARBA" id="ARBA00023235"/>
    </source>
</evidence>
<dbReference type="PANTHER" id="PTHR42894">
    <property type="entry name" value="N-(5'-PHOSPHORIBOSYL)ANTHRANILATE ISOMERASE"/>
    <property type="match status" value="1"/>
</dbReference>
<protein>
    <recommendedName>
        <fullName evidence="4 9">N-(5'-phosphoribosyl)anthranilate isomerase</fullName>
        <shortName evidence="9">PRAI</shortName>
        <ecNumber evidence="3 9">5.3.1.24</ecNumber>
    </recommendedName>
</protein>
<dbReference type="EC" id="5.3.1.24" evidence="3 9"/>
<accession>A0A520S0W4</accession>
<comment type="caution">
    <text evidence="11">The sequence shown here is derived from an EMBL/GenBank/DDBJ whole genome shotgun (WGS) entry which is preliminary data.</text>
</comment>
<keyword evidence="8 9" id="KW-0413">Isomerase</keyword>
<proteinExistence type="inferred from homology"/>
<dbReference type="EMBL" id="SHAG01000018">
    <property type="protein sequence ID" value="RZO76095.1"/>
    <property type="molecule type" value="Genomic_DNA"/>
</dbReference>
<evidence type="ECO:0000256" key="5">
    <source>
        <dbReference type="ARBA" id="ARBA00022605"/>
    </source>
</evidence>
<keyword evidence="5 9" id="KW-0028">Amino-acid biosynthesis</keyword>
<evidence type="ECO:0000256" key="6">
    <source>
        <dbReference type="ARBA" id="ARBA00022822"/>
    </source>
</evidence>
<dbReference type="InterPro" id="IPR013785">
    <property type="entry name" value="Aldolase_TIM"/>
</dbReference>
<evidence type="ECO:0000256" key="4">
    <source>
        <dbReference type="ARBA" id="ARBA00022272"/>
    </source>
</evidence>
<dbReference type="Gene3D" id="3.20.20.70">
    <property type="entry name" value="Aldolase class I"/>
    <property type="match status" value="1"/>
</dbReference>
<dbReference type="GO" id="GO:0000162">
    <property type="term" value="P:L-tryptophan biosynthetic process"/>
    <property type="evidence" value="ECO:0007669"/>
    <property type="project" value="UniProtKB-UniRule"/>
</dbReference>
<dbReference type="HAMAP" id="MF_00135">
    <property type="entry name" value="PRAI"/>
    <property type="match status" value="1"/>
</dbReference>
<evidence type="ECO:0000313" key="11">
    <source>
        <dbReference type="EMBL" id="RZO76095.1"/>
    </source>
</evidence>
<sequence length="212" mass="23260">MMRTRIKICGMTSLDVALDAADAGADALGFNMYDSSLRYIGIEKTREILEALPSSVTTVGLFVNHGHQEIRSVIEYCNFDLLQFHGSEDNAFCNSFPIPFLKAIPFVSRWETQYEAKRYPDSVGILLDSTVAGKFGGTGISFDWSSVPQTDLPMWLAGGLNAGNVARAIEIARPYAVDVSGGVESSPGVKDPELIRKFVQVVRDTEKWEGSK</sequence>
<comment type="catalytic activity">
    <reaction evidence="1 9">
        <text>N-(5-phospho-beta-D-ribosyl)anthranilate = 1-(2-carboxyphenylamino)-1-deoxy-D-ribulose 5-phosphate</text>
        <dbReference type="Rhea" id="RHEA:21540"/>
        <dbReference type="ChEBI" id="CHEBI:18277"/>
        <dbReference type="ChEBI" id="CHEBI:58613"/>
        <dbReference type="EC" id="5.3.1.24"/>
    </reaction>
</comment>
<dbReference type="PANTHER" id="PTHR42894:SF1">
    <property type="entry name" value="N-(5'-PHOSPHORIBOSYL)ANTHRANILATE ISOMERASE"/>
    <property type="match status" value="1"/>
</dbReference>
<dbReference type="Proteomes" id="UP000316199">
    <property type="component" value="Unassembled WGS sequence"/>
</dbReference>
<dbReference type="Pfam" id="PF00697">
    <property type="entry name" value="PRAI"/>
    <property type="match status" value="1"/>
</dbReference>
<evidence type="ECO:0000259" key="10">
    <source>
        <dbReference type="Pfam" id="PF00697"/>
    </source>
</evidence>
<keyword evidence="6 9" id="KW-0822">Tryptophan biosynthesis</keyword>
<organism evidence="11 12">
    <name type="scientific">OM182 bacterium</name>
    <dbReference type="NCBI Taxonomy" id="2510334"/>
    <lineage>
        <taxon>Bacteria</taxon>
        <taxon>Pseudomonadati</taxon>
        <taxon>Pseudomonadota</taxon>
        <taxon>Gammaproteobacteria</taxon>
        <taxon>OMG group</taxon>
        <taxon>OM182 clade</taxon>
    </lineage>
</organism>
<dbReference type="InterPro" id="IPR001240">
    <property type="entry name" value="PRAI_dom"/>
</dbReference>
<evidence type="ECO:0000256" key="7">
    <source>
        <dbReference type="ARBA" id="ARBA00023141"/>
    </source>
</evidence>
<evidence type="ECO:0000256" key="1">
    <source>
        <dbReference type="ARBA" id="ARBA00001164"/>
    </source>
</evidence>
<evidence type="ECO:0000256" key="9">
    <source>
        <dbReference type="HAMAP-Rule" id="MF_00135"/>
    </source>
</evidence>
<dbReference type="SUPFAM" id="SSF51366">
    <property type="entry name" value="Ribulose-phoshate binding barrel"/>
    <property type="match status" value="1"/>
</dbReference>
<dbReference type="InterPro" id="IPR011060">
    <property type="entry name" value="RibuloseP-bd_barrel"/>
</dbReference>
<dbReference type="UniPathway" id="UPA00035">
    <property type="reaction ID" value="UER00042"/>
</dbReference>
<evidence type="ECO:0000313" key="12">
    <source>
        <dbReference type="Proteomes" id="UP000316199"/>
    </source>
</evidence>
<evidence type="ECO:0000256" key="2">
    <source>
        <dbReference type="ARBA" id="ARBA00004664"/>
    </source>
</evidence>
<gene>
    <name evidence="9" type="primary">trpF</name>
    <name evidence="11" type="ORF">EVA68_05270</name>
</gene>
<reference evidence="11 12" key="1">
    <citation type="submission" date="2019-02" db="EMBL/GenBank/DDBJ databases">
        <title>Prokaryotic population dynamics and viral predation in marine succession experiment using metagenomics: the confinement effect.</title>
        <authorList>
            <person name="Haro-Moreno J.M."/>
            <person name="Rodriguez-Valera F."/>
            <person name="Lopez-Perez M."/>
        </authorList>
    </citation>
    <scope>NUCLEOTIDE SEQUENCE [LARGE SCALE GENOMIC DNA]</scope>
    <source>
        <strain evidence="11">MED-G157</strain>
    </source>
</reference>
<dbReference type="GO" id="GO:0004640">
    <property type="term" value="F:phosphoribosylanthranilate isomerase activity"/>
    <property type="evidence" value="ECO:0007669"/>
    <property type="project" value="UniProtKB-UniRule"/>
</dbReference>
<dbReference type="CDD" id="cd00405">
    <property type="entry name" value="PRAI"/>
    <property type="match status" value="1"/>
</dbReference>
<dbReference type="InterPro" id="IPR044643">
    <property type="entry name" value="TrpF_fam"/>
</dbReference>
<dbReference type="NCBIfam" id="NF002298">
    <property type="entry name" value="PRK01222.1-4"/>
    <property type="match status" value="1"/>
</dbReference>
<feature type="domain" description="N-(5'phosphoribosyl) anthranilate isomerase (PRAI)" evidence="10">
    <location>
        <begin position="6"/>
        <end position="200"/>
    </location>
</feature>
<comment type="similarity">
    <text evidence="9">Belongs to the TrpF family.</text>
</comment>
<comment type="pathway">
    <text evidence="2 9">Amino-acid biosynthesis; L-tryptophan biosynthesis; L-tryptophan from chorismate: step 3/5.</text>
</comment>